<dbReference type="GO" id="GO:0035091">
    <property type="term" value="F:phosphatidylinositol binding"/>
    <property type="evidence" value="ECO:0007669"/>
    <property type="project" value="InterPro"/>
</dbReference>
<dbReference type="Proteomes" id="UP000076420">
    <property type="component" value="Unassembled WGS sequence"/>
</dbReference>
<gene>
    <name evidence="4" type="primary">106055432</name>
</gene>
<dbReference type="Pfam" id="PF00787">
    <property type="entry name" value="PX"/>
    <property type="match status" value="1"/>
</dbReference>
<feature type="compositionally biased region" description="Basic and acidic residues" evidence="1">
    <location>
        <begin position="403"/>
        <end position="415"/>
    </location>
</feature>
<dbReference type="PROSITE" id="PS50195">
    <property type="entry name" value="PX"/>
    <property type="match status" value="1"/>
</dbReference>
<evidence type="ECO:0008006" key="6">
    <source>
        <dbReference type="Google" id="ProtNLM"/>
    </source>
</evidence>
<dbReference type="InterPro" id="IPR036871">
    <property type="entry name" value="PX_dom_sf"/>
</dbReference>
<dbReference type="RefSeq" id="XP_013067141.2">
    <property type="nucleotide sequence ID" value="XM_013211687.2"/>
</dbReference>
<feature type="domain" description="Protein kinase" evidence="2">
    <location>
        <begin position="1000"/>
        <end position="1290"/>
    </location>
</feature>
<feature type="region of interest" description="Disordered" evidence="1">
    <location>
        <begin position="977"/>
        <end position="1014"/>
    </location>
</feature>
<dbReference type="SUPFAM" id="SSF56112">
    <property type="entry name" value="Protein kinase-like (PK-like)"/>
    <property type="match status" value="1"/>
</dbReference>
<dbReference type="PANTHER" id="PTHR15508">
    <property type="entry name" value="RIBOSOMAL PROTEIN S6 KINASE"/>
    <property type="match status" value="1"/>
</dbReference>
<dbReference type="Pfam" id="PF04212">
    <property type="entry name" value="MIT"/>
    <property type="match status" value="1"/>
</dbReference>
<feature type="region of interest" description="Disordered" evidence="1">
    <location>
        <begin position="939"/>
        <end position="960"/>
    </location>
</feature>
<dbReference type="Gene3D" id="1.20.58.80">
    <property type="entry name" value="Phosphotransferase system, lactose/cellobiose-type IIA subunit"/>
    <property type="match status" value="1"/>
</dbReference>
<evidence type="ECO:0000256" key="1">
    <source>
        <dbReference type="SAM" id="MobiDB-lite"/>
    </source>
</evidence>
<dbReference type="SUPFAM" id="SSF116846">
    <property type="entry name" value="MIT domain"/>
    <property type="match status" value="1"/>
</dbReference>
<feature type="compositionally biased region" description="Polar residues" evidence="1">
    <location>
        <begin position="315"/>
        <end position="332"/>
    </location>
</feature>
<dbReference type="CDD" id="cd02677">
    <property type="entry name" value="MIT_SNX15"/>
    <property type="match status" value="1"/>
</dbReference>
<dbReference type="InterPro" id="IPR007330">
    <property type="entry name" value="MIT_dom"/>
</dbReference>
<dbReference type="SMART" id="SM00220">
    <property type="entry name" value="S_TKc"/>
    <property type="match status" value="1"/>
</dbReference>
<sequence>MAHDNKWSVHDNVWNFLVTDPQLHRKGYTIYKVTCQTFPIKSPETLTEFVCWKRYNDFKTLHKALLALHKALHRKDQFPDFAKPKLFGRFDNNVIEERRLSAVELLHFVATQPHLYKSLVFKQFLEDGKSKSDPLKKGSIMTPLPSNLDIIHSGHKSDGNPPPDIVPVVTSKDDKATAALVKGHSLDIGPPAVQTEPKISPNNSTRPAFLEGTWNFPQVADNISLDSSTGDETLDTDEDSILASSLPDTDLAFFDPVGHESSLTSPDEVDALSQSNSWLLASLNMCAQLSDFEQNSEVDVKEECGPVDRADTMVSTDSTLTNHSIPSSSTLEKLSDLSDIDSSRKSSLTTGGRTDLDQFDPIRRDSQSSDVSKVECGKGDLDLSVEWQTRSPSIVAVGSQKPANEENKVQDDPPRSHSTKSSRSHSVNSDKSVESERGSSNKSTPSHTSRSLLKRLVTGSPKKPRSMSDQSVTTMDLGGKEDYIYLAASQISMAQNSEANGEFEVAFAYYKSGVGILLQGVQGDTNKARRDAVRRKTAQYLMKAEDLFSKHLATENVDERRWGADSFLSPSLDLDPSFAFIRGSVRELQNYQVLGTIDKVILVRDKCTDETFVFKSIPKTNTEGPRTPSILPTSCPHMVSLHKFYETDDSIFLLLQYASGGKLWAYIGDYLNCDKGNQGTVDLQLQIIKPEVTNVYSGTKVEANVAGQVGTHHKDTGPEATKYLKSSTDVTSPDDLEVIRFSTLTRKVNLTNVERNSDSFSCHEQEVDSFLSEVPSELTEDISAQKKQLPLNRRFSSLSDDCAPISETDSSVISPTTMLEEDHFQSYLQEYRSNVEGFSITSFDSEDTQRHSLSFRDKIDSIPEDSVSVPLKLTPRQISADEVFQLTRKESENVACDSKVRHLSTDGIFPPILPPSAFNSSDIIRNSKELLQKVDRVLSESDDGSHNSGTVNADTALSRESTVDNAAETGAILVVEQHDSSFSESTEEPSIYDVNRSSEDDVSDHNSNSTFENLANGKPVEESVQDLSAIDKSLHCDELNGDVVKEILETDTNSNSVFIVSDSEFNGQANVGRPSPLIRQTSTPHKLILSRMNSKDITRSASFECDLKSPTRNRARTVTDMFERLDNTNTEGVHIPETSVKKWMAQLVTAVSRLHSLGIICRDLKPSNVLLGEGGQVYLSYFCHLGQGECDLDWEAVHSLYAAPEVRSITGYDKSCDWWSIGALLYELLVGRTLSECHPGGINSHTYLYVPSFVSTEAKGLLEGLLKHNPHERLGSGLAGSEEIKAHPFFTGVDWHALEYS</sequence>
<dbReference type="InterPro" id="IPR000719">
    <property type="entry name" value="Prot_kinase_dom"/>
</dbReference>
<dbReference type="OrthoDB" id="1278353at2759"/>
<dbReference type="InterPro" id="IPR011009">
    <property type="entry name" value="Kinase-like_dom_sf"/>
</dbReference>
<dbReference type="Pfam" id="PF00069">
    <property type="entry name" value="Pkinase"/>
    <property type="match status" value="1"/>
</dbReference>
<dbReference type="GO" id="GO:0005524">
    <property type="term" value="F:ATP binding"/>
    <property type="evidence" value="ECO:0007669"/>
    <property type="project" value="InterPro"/>
</dbReference>
<feature type="region of interest" description="Disordered" evidence="1">
    <location>
        <begin position="394"/>
        <end position="474"/>
    </location>
</feature>
<dbReference type="Gene3D" id="3.30.1520.10">
    <property type="entry name" value="Phox-like domain"/>
    <property type="match status" value="1"/>
</dbReference>
<organism evidence="4 5">
    <name type="scientific">Biomphalaria glabrata</name>
    <name type="common">Bloodfluke planorb</name>
    <name type="synonym">Freshwater snail</name>
    <dbReference type="NCBI Taxonomy" id="6526"/>
    <lineage>
        <taxon>Eukaryota</taxon>
        <taxon>Metazoa</taxon>
        <taxon>Spiralia</taxon>
        <taxon>Lophotrochozoa</taxon>
        <taxon>Mollusca</taxon>
        <taxon>Gastropoda</taxon>
        <taxon>Heterobranchia</taxon>
        <taxon>Euthyneura</taxon>
        <taxon>Panpulmonata</taxon>
        <taxon>Hygrophila</taxon>
        <taxon>Lymnaeoidea</taxon>
        <taxon>Planorbidae</taxon>
        <taxon>Biomphalaria</taxon>
    </lineage>
</organism>
<dbReference type="VEuPathDB" id="VectorBase:BGLB022985"/>
<reference evidence="4" key="1">
    <citation type="submission" date="2020-05" db="UniProtKB">
        <authorList>
            <consortium name="EnsemblMetazoa"/>
        </authorList>
    </citation>
    <scope>IDENTIFICATION</scope>
    <source>
        <strain evidence="4">BB02</strain>
    </source>
</reference>
<feature type="compositionally biased region" description="Polar residues" evidence="1">
    <location>
        <begin position="946"/>
        <end position="960"/>
    </location>
</feature>
<name>A0A2C9KSF5_BIOGL</name>
<dbReference type="VEuPathDB" id="VectorBase:BGLAX_028282"/>
<feature type="compositionally biased region" description="Basic and acidic residues" evidence="1">
    <location>
        <begin position="354"/>
        <end position="375"/>
    </location>
</feature>
<protein>
    <recommendedName>
        <fullName evidence="6">Ribosomal protein S6 kinase delta-1</fullName>
    </recommendedName>
</protein>
<dbReference type="Gene3D" id="3.30.200.20">
    <property type="entry name" value="Phosphorylase Kinase, domain 1"/>
    <property type="match status" value="1"/>
</dbReference>
<proteinExistence type="predicted"/>
<dbReference type="Gene3D" id="1.10.510.10">
    <property type="entry name" value="Transferase(Phosphotransferase) domain 1"/>
    <property type="match status" value="1"/>
</dbReference>
<accession>A0A2C9KSF5</accession>
<evidence type="ECO:0000259" key="3">
    <source>
        <dbReference type="PROSITE" id="PS50195"/>
    </source>
</evidence>
<dbReference type="InterPro" id="IPR001683">
    <property type="entry name" value="PX_dom"/>
</dbReference>
<dbReference type="PANTHER" id="PTHR15508:SF8">
    <property type="entry name" value="LD24550P"/>
    <property type="match status" value="1"/>
</dbReference>
<dbReference type="PROSITE" id="PS50011">
    <property type="entry name" value="PROTEIN_KINASE_DOM"/>
    <property type="match status" value="1"/>
</dbReference>
<feature type="compositionally biased region" description="Basic and acidic residues" evidence="1">
    <location>
        <begin position="333"/>
        <end position="344"/>
    </location>
</feature>
<feature type="region of interest" description="Disordered" evidence="1">
    <location>
        <begin position="315"/>
        <end position="375"/>
    </location>
</feature>
<evidence type="ECO:0000259" key="2">
    <source>
        <dbReference type="PROSITE" id="PS50011"/>
    </source>
</evidence>
<dbReference type="EnsemblMetazoa" id="BGLB022985-RA">
    <property type="protein sequence ID" value="BGLB022985-PA"/>
    <property type="gene ID" value="BGLB022985"/>
</dbReference>
<dbReference type="InterPro" id="IPR051866">
    <property type="entry name" value="Intracell_Sig-Traffick_Protein"/>
</dbReference>
<dbReference type="SMART" id="SM00745">
    <property type="entry name" value="MIT"/>
    <property type="match status" value="1"/>
</dbReference>
<dbReference type="SMART" id="SM00312">
    <property type="entry name" value="PX"/>
    <property type="match status" value="1"/>
</dbReference>
<evidence type="ECO:0000313" key="5">
    <source>
        <dbReference type="Proteomes" id="UP000076420"/>
    </source>
</evidence>
<dbReference type="STRING" id="6526.A0A2C9KSF5"/>
<feature type="domain" description="PX" evidence="3">
    <location>
        <begin position="9"/>
        <end position="132"/>
    </location>
</feature>
<dbReference type="CDD" id="cd06881">
    <property type="entry name" value="PX_SNX15_like"/>
    <property type="match status" value="1"/>
</dbReference>
<feature type="compositionally biased region" description="Polar residues" evidence="1">
    <location>
        <begin position="440"/>
        <end position="451"/>
    </location>
</feature>
<dbReference type="KEGG" id="bgt:106055432"/>
<evidence type="ECO:0000313" key="4">
    <source>
        <dbReference type="EnsemblMetazoa" id="BGLB022985-PA"/>
    </source>
</evidence>
<dbReference type="SUPFAM" id="SSF64268">
    <property type="entry name" value="PX domain"/>
    <property type="match status" value="1"/>
</dbReference>
<dbReference type="InterPro" id="IPR036181">
    <property type="entry name" value="MIT_dom_sf"/>
</dbReference>
<dbReference type="GO" id="GO:0004672">
    <property type="term" value="F:protein kinase activity"/>
    <property type="evidence" value="ECO:0007669"/>
    <property type="project" value="InterPro"/>
</dbReference>